<gene>
    <name evidence="1" type="ORF">SLS59_000183</name>
</gene>
<comment type="caution">
    <text evidence="1">The sequence shown here is derived from an EMBL/GenBank/DDBJ whole genome shotgun (WGS) entry which is preliminary data.</text>
</comment>
<reference evidence="1 2" key="1">
    <citation type="submission" date="2024-02" db="EMBL/GenBank/DDBJ databases">
        <title>De novo assembly and annotation of 12 fungi associated with fruit tree decline syndrome in Ontario, Canada.</title>
        <authorList>
            <person name="Sulman M."/>
            <person name="Ellouze W."/>
            <person name="Ilyukhin E."/>
        </authorList>
    </citation>
    <scope>NUCLEOTIDE SEQUENCE [LARGE SCALE GENOMIC DNA]</scope>
    <source>
        <strain evidence="1 2">M97-236</strain>
    </source>
</reference>
<organism evidence="1 2">
    <name type="scientific">Nothophoma quercina</name>
    <dbReference type="NCBI Taxonomy" id="749835"/>
    <lineage>
        <taxon>Eukaryota</taxon>
        <taxon>Fungi</taxon>
        <taxon>Dikarya</taxon>
        <taxon>Ascomycota</taxon>
        <taxon>Pezizomycotina</taxon>
        <taxon>Dothideomycetes</taxon>
        <taxon>Pleosporomycetidae</taxon>
        <taxon>Pleosporales</taxon>
        <taxon>Pleosporineae</taxon>
        <taxon>Didymellaceae</taxon>
        <taxon>Nothophoma</taxon>
    </lineage>
</organism>
<evidence type="ECO:0000313" key="2">
    <source>
        <dbReference type="Proteomes" id="UP001521222"/>
    </source>
</evidence>
<keyword evidence="2" id="KW-1185">Reference proteome</keyword>
<protein>
    <submittedName>
        <fullName evidence="1">Uncharacterized protein</fullName>
    </submittedName>
</protein>
<proteinExistence type="predicted"/>
<dbReference type="Proteomes" id="UP001521222">
    <property type="component" value="Unassembled WGS sequence"/>
</dbReference>
<name>A0ABR3S463_9PLEO</name>
<accession>A0ABR3S463</accession>
<dbReference type="EMBL" id="JAKIXB020000001">
    <property type="protein sequence ID" value="KAL1611464.1"/>
    <property type="molecule type" value="Genomic_DNA"/>
</dbReference>
<sequence length="119" mass="13059">MVANALVLLLKDIDPKLDVNHFARHTPLKAELKNGHDAATFIRDCSQEFGINLTTPEAREEAQWALAGSAASMHGHHTEGTGSAFAFADFVMKKMEQEGKTYSTSAYEGLQQRLGVQKL</sequence>
<evidence type="ECO:0000313" key="1">
    <source>
        <dbReference type="EMBL" id="KAL1611464.1"/>
    </source>
</evidence>